<keyword evidence="3" id="KW-1185">Reference proteome</keyword>
<sequence length="296" mass="34108">MRSIIVLFFIGFIGGNTLAQTLENGKVVEYDLPEEDCAEGVFYIGKFYLGAYELSANIEGYDANYNGWKILIGRRWGRSVSLNELYNNVGGTFYYLLEGNLHFHLWWKSEYKNIHKGWIPHIKAEYQKGGILIDAEEPDNLSNAIKLASVIGQRSTRVEMTELRVSGLIQAEEILVEANGNTADFVFDKNYQLRDLSEVETFINANKRLPGIPSAAQMEEQGVNLAEMNKLLLQKVEELTLYAIKKEKRIEKIEEERIKNKGEMEVLNKALKEERRVRIKLEERIVRLEELLLKDE</sequence>
<organism evidence="2 3">
    <name type="scientific">Saccharicrinis fermentans DSM 9555 = JCM 21142</name>
    <dbReference type="NCBI Taxonomy" id="869213"/>
    <lineage>
        <taxon>Bacteria</taxon>
        <taxon>Pseudomonadati</taxon>
        <taxon>Bacteroidota</taxon>
        <taxon>Bacteroidia</taxon>
        <taxon>Marinilabiliales</taxon>
        <taxon>Marinilabiliaceae</taxon>
        <taxon>Saccharicrinis</taxon>
    </lineage>
</organism>
<dbReference type="EMBL" id="BAMD01000009">
    <property type="protein sequence ID" value="GAF02393.1"/>
    <property type="molecule type" value="Genomic_DNA"/>
</dbReference>
<keyword evidence="1" id="KW-0175">Coiled coil</keyword>
<dbReference type="OrthoDB" id="769954at2"/>
<evidence type="ECO:0000313" key="3">
    <source>
        <dbReference type="Proteomes" id="UP000019402"/>
    </source>
</evidence>
<proteinExistence type="predicted"/>
<protein>
    <submittedName>
        <fullName evidence="2">Uncharacterized protein</fullName>
    </submittedName>
</protein>
<comment type="caution">
    <text evidence="2">The sequence shown here is derived from an EMBL/GenBank/DDBJ whole genome shotgun (WGS) entry which is preliminary data.</text>
</comment>
<dbReference type="STRING" id="869213.GCA_000517085_03465"/>
<evidence type="ECO:0000256" key="1">
    <source>
        <dbReference type="SAM" id="Coils"/>
    </source>
</evidence>
<accession>W7Y492</accession>
<name>W7Y492_9BACT</name>
<feature type="coiled-coil region" evidence="1">
    <location>
        <begin position="236"/>
        <end position="291"/>
    </location>
</feature>
<dbReference type="RefSeq" id="WP_052343269.1">
    <property type="nucleotide sequence ID" value="NZ_BAMD01000009.1"/>
</dbReference>
<reference evidence="2 3" key="1">
    <citation type="journal article" date="2014" name="Genome Announc.">
        <title>Draft Genome Sequence of Cytophaga fermentans JCM 21142T, a Facultative Anaerobe Isolated from Marine Mud.</title>
        <authorList>
            <person name="Starns D."/>
            <person name="Oshima K."/>
            <person name="Suda W."/>
            <person name="Iino T."/>
            <person name="Yuki M."/>
            <person name="Inoue J."/>
            <person name="Kitamura K."/>
            <person name="Iida T."/>
            <person name="Darby A."/>
            <person name="Hattori M."/>
            <person name="Ohkuma M."/>
        </authorList>
    </citation>
    <scope>NUCLEOTIDE SEQUENCE [LARGE SCALE GENOMIC DNA]</scope>
    <source>
        <strain evidence="2 3">JCM 21142</strain>
    </source>
</reference>
<dbReference type="AlphaFoldDB" id="W7Y492"/>
<gene>
    <name evidence="2" type="ORF">JCM21142_31027</name>
</gene>
<dbReference type="eggNOG" id="COG1044">
    <property type="taxonomic scope" value="Bacteria"/>
</dbReference>
<evidence type="ECO:0000313" key="2">
    <source>
        <dbReference type="EMBL" id="GAF02393.1"/>
    </source>
</evidence>
<dbReference type="Proteomes" id="UP000019402">
    <property type="component" value="Unassembled WGS sequence"/>
</dbReference>